<dbReference type="PROSITE" id="PS00108">
    <property type="entry name" value="PROTEIN_KINASE_ST"/>
    <property type="match status" value="1"/>
</dbReference>
<evidence type="ECO:0000313" key="10">
    <source>
        <dbReference type="EMBL" id="KIM66274.1"/>
    </source>
</evidence>
<dbReference type="EMBL" id="KN822018">
    <property type="protein sequence ID" value="KIM66274.1"/>
    <property type="molecule type" value="Genomic_DNA"/>
</dbReference>
<dbReference type="PROSITE" id="PS50011">
    <property type="entry name" value="PROTEIN_KINASE_DOM"/>
    <property type="match status" value="1"/>
</dbReference>
<feature type="compositionally biased region" description="Low complexity" evidence="8">
    <location>
        <begin position="47"/>
        <end position="57"/>
    </location>
</feature>
<dbReference type="PANTHER" id="PTHR48016">
    <property type="entry name" value="MAP KINASE KINASE KINASE SSK2-RELATED-RELATED"/>
    <property type="match status" value="1"/>
</dbReference>
<protein>
    <recommendedName>
        <fullName evidence="9">Protein kinase domain-containing protein</fullName>
    </recommendedName>
</protein>
<keyword evidence="2" id="KW-0808">Transferase</keyword>
<feature type="compositionally biased region" description="Polar residues" evidence="8">
    <location>
        <begin position="105"/>
        <end position="114"/>
    </location>
</feature>
<dbReference type="FunFam" id="3.30.200.20:FF:000387">
    <property type="entry name" value="Serine/threonine-protein kinase STE11"/>
    <property type="match status" value="1"/>
</dbReference>
<evidence type="ECO:0000259" key="9">
    <source>
        <dbReference type="PROSITE" id="PS50011"/>
    </source>
</evidence>
<dbReference type="InterPro" id="IPR017441">
    <property type="entry name" value="Protein_kinase_ATP_BS"/>
</dbReference>
<feature type="region of interest" description="Disordered" evidence="8">
    <location>
        <begin position="101"/>
        <end position="126"/>
    </location>
</feature>
<dbReference type="InterPro" id="IPR011009">
    <property type="entry name" value="Kinase-like_dom_sf"/>
</dbReference>
<evidence type="ECO:0000256" key="1">
    <source>
        <dbReference type="ARBA" id="ARBA00006529"/>
    </source>
</evidence>
<dbReference type="OrthoDB" id="266718at2759"/>
<feature type="domain" description="Protein kinase" evidence="9">
    <location>
        <begin position="204"/>
        <end position="470"/>
    </location>
</feature>
<dbReference type="InterPro" id="IPR000719">
    <property type="entry name" value="Prot_kinase_dom"/>
</dbReference>
<keyword evidence="3 6" id="KW-0547">Nucleotide-binding</keyword>
<feature type="region of interest" description="Disordered" evidence="8">
    <location>
        <begin position="174"/>
        <end position="195"/>
    </location>
</feature>
<name>A0A0C3ED70_9AGAM</name>
<dbReference type="GO" id="GO:0004709">
    <property type="term" value="F:MAP kinase kinase kinase activity"/>
    <property type="evidence" value="ECO:0007669"/>
    <property type="project" value="UniProtKB-ARBA"/>
</dbReference>
<gene>
    <name evidence="10" type="ORF">SCLCIDRAFT_111198</name>
</gene>
<comment type="similarity">
    <text evidence="1">Belongs to the protein kinase superfamily. STE Ser/Thr protein kinase family. MAP kinase kinase kinase subfamily.</text>
</comment>
<sequence length="482" mass="53949">MVPDGDTHDFDLITKSSPRPALNVVTQDSVTNVRGVPPNFPPPPDYIPQLQPQSRQPRTPRPGLKGSTFEESTWAHRPPPEDVYERLEEFFPEHDVDKPIIDATSGGTSPTATEPPSGIPPDDRERITGVRGKKSIRIVAEEHKKRIDRTSRAETAFNANMIRKRSTKLWGGRLEEVTSSQKKPTYTKSLPESPSGGPRPIFKWVRGELIGKGTYGRVYLALNATTCEMIAVKQVEIPTTASDRNDSRQAIYVRALKMESETLKDLDHPHIVAYLGFEETPSFLSIFLEYVPGGSVGSCLRDHGKFDENVTKSFTAQILEGLAYLHSKNIIHRDLKADNILVEKTGICKISDFGISKRTDDDQGAFTAMQGTVFWMAPEMIGSQRGKGYNSKVDIWSVGCVVLEMWAGRRPWPDDDFFTVMFKVSHHGESPPIPPDVILGDLATDFKNRCFAVDPELRATSTELIKHPYLILPKGWTFDDFK</sequence>
<proteinExistence type="inferred from homology"/>
<reference evidence="11" key="2">
    <citation type="submission" date="2015-01" db="EMBL/GenBank/DDBJ databases">
        <title>Evolutionary Origins and Diversification of the Mycorrhizal Mutualists.</title>
        <authorList>
            <consortium name="DOE Joint Genome Institute"/>
            <consortium name="Mycorrhizal Genomics Consortium"/>
            <person name="Kohler A."/>
            <person name="Kuo A."/>
            <person name="Nagy L.G."/>
            <person name="Floudas D."/>
            <person name="Copeland A."/>
            <person name="Barry K.W."/>
            <person name="Cichocki N."/>
            <person name="Veneault-Fourrey C."/>
            <person name="LaButti K."/>
            <person name="Lindquist E.A."/>
            <person name="Lipzen A."/>
            <person name="Lundell T."/>
            <person name="Morin E."/>
            <person name="Murat C."/>
            <person name="Riley R."/>
            <person name="Ohm R."/>
            <person name="Sun H."/>
            <person name="Tunlid A."/>
            <person name="Henrissat B."/>
            <person name="Grigoriev I.V."/>
            <person name="Hibbett D.S."/>
            <person name="Martin F."/>
        </authorList>
    </citation>
    <scope>NUCLEOTIDE SEQUENCE [LARGE SCALE GENOMIC DNA]</scope>
    <source>
        <strain evidence="11">Foug A</strain>
    </source>
</reference>
<feature type="region of interest" description="Disordered" evidence="8">
    <location>
        <begin position="23"/>
        <end position="79"/>
    </location>
</feature>
<evidence type="ECO:0000256" key="6">
    <source>
        <dbReference type="PROSITE-ProRule" id="PRU10141"/>
    </source>
</evidence>
<organism evidence="10 11">
    <name type="scientific">Scleroderma citrinum Foug A</name>
    <dbReference type="NCBI Taxonomy" id="1036808"/>
    <lineage>
        <taxon>Eukaryota</taxon>
        <taxon>Fungi</taxon>
        <taxon>Dikarya</taxon>
        <taxon>Basidiomycota</taxon>
        <taxon>Agaricomycotina</taxon>
        <taxon>Agaricomycetes</taxon>
        <taxon>Agaricomycetidae</taxon>
        <taxon>Boletales</taxon>
        <taxon>Sclerodermatineae</taxon>
        <taxon>Sclerodermataceae</taxon>
        <taxon>Scleroderma</taxon>
    </lineage>
</organism>
<keyword evidence="5 6" id="KW-0067">ATP-binding</keyword>
<dbReference type="SUPFAM" id="SSF56112">
    <property type="entry name" value="Protein kinase-like (PK-like)"/>
    <property type="match status" value="1"/>
</dbReference>
<evidence type="ECO:0000256" key="5">
    <source>
        <dbReference type="ARBA" id="ARBA00022840"/>
    </source>
</evidence>
<evidence type="ECO:0000256" key="8">
    <source>
        <dbReference type="SAM" id="MobiDB-lite"/>
    </source>
</evidence>
<dbReference type="Gene3D" id="1.10.510.10">
    <property type="entry name" value="Transferase(Phosphotransferase) domain 1"/>
    <property type="match status" value="1"/>
</dbReference>
<dbReference type="InterPro" id="IPR008271">
    <property type="entry name" value="Ser/Thr_kinase_AS"/>
</dbReference>
<dbReference type="GO" id="GO:0000196">
    <property type="term" value="P:cell integrity MAPK cascade"/>
    <property type="evidence" value="ECO:0007669"/>
    <property type="project" value="UniProtKB-ARBA"/>
</dbReference>
<feature type="binding site" evidence="6">
    <location>
        <position position="233"/>
    </location>
    <ligand>
        <name>ATP</name>
        <dbReference type="ChEBI" id="CHEBI:30616"/>
    </ligand>
</feature>
<dbReference type="HOGENOM" id="CLU_000288_63_23_1"/>
<accession>A0A0C3ED70</accession>
<dbReference type="PROSITE" id="PS00107">
    <property type="entry name" value="PROTEIN_KINASE_ATP"/>
    <property type="match status" value="1"/>
</dbReference>
<keyword evidence="4" id="KW-0418">Kinase</keyword>
<dbReference type="SMART" id="SM00220">
    <property type="entry name" value="S_TKc"/>
    <property type="match status" value="1"/>
</dbReference>
<feature type="compositionally biased region" description="Polar residues" evidence="8">
    <location>
        <begin position="177"/>
        <end position="192"/>
    </location>
</feature>
<dbReference type="GO" id="GO:0005524">
    <property type="term" value="F:ATP binding"/>
    <property type="evidence" value="ECO:0007669"/>
    <property type="project" value="UniProtKB-UniRule"/>
</dbReference>
<evidence type="ECO:0000256" key="7">
    <source>
        <dbReference type="RuleBase" id="RU000304"/>
    </source>
</evidence>
<keyword evidence="7" id="KW-0723">Serine/threonine-protein kinase</keyword>
<keyword evidence="11" id="KW-1185">Reference proteome</keyword>
<dbReference type="AlphaFoldDB" id="A0A0C3ED70"/>
<evidence type="ECO:0000256" key="3">
    <source>
        <dbReference type="ARBA" id="ARBA00022741"/>
    </source>
</evidence>
<dbReference type="InParanoid" id="A0A0C3ED70"/>
<dbReference type="Proteomes" id="UP000053989">
    <property type="component" value="Unassembled WGS sequence"/>
</dbReference>
<dbReference type="Pfam" id="PF00069">
    <property type="entry name" value="Pkinase"/>
    <property type="match status" value="1"/>
</dbReference>
<evidence type="ECO:0000313" key="11">
    <source>
        <dbReference type="Proteomes" id="UP000053989"/>
    </source>
</evidence>
<dbReference type="FunFam" id="1.10.510.10:FF:000182">
    <property type="entry name" value="MAP kinase kinase kinase mkh1"/>
    <property type="match status" value="1"/>
</dbReference>
<dbReference type="InterPro" id="IPR050538">
    <property type="entry name" value="MAP_kinase_kinase_kinase"/>
</dbReference>
<evidence type="ECO:0000256" key="2">
    <source>
        <dbReference type="ARBA" id="ARBA00022679"/>
    </source>
</evidence>
<dbReference type="STRING" id="1036808.A0A0C3ED70"/>
<evidence type="ECO:0000256" key="4">
    <source>
        <dbReference type="ARBA" id="ARBA00022777"/>
    </source>
</evidence>
<reference evidence="10 11" key="1">
    <citation type="submission" date="2014-04" db="EMBL/GenBank/DDBJ databases">
        <authorList>
            <consortium name="DOE Joint Genome Institute"/>
            <person name="Kuo A."/>
            <person name="Kohler A."/>
            <person name="Nagy L.G."/>
            <person name="Floudas D."/>
            <person name="Copeland A."/>
            <person name="Barry K.W."/>
            <person name="Cichocki N."/>
            <person name="Veneault-Fourrey C."/>
            <person name="LaButti K."/>
            <person name="Lindquist E.A."/>
            <person name="Lipzen A."/>
            <person name="Lundell T."/>
            <person name="Morin E."/>
            <person name="Murat C."/>
            <person name="Sun H."/>
            <person name="Tunlid A."/>
            <person name="Henrissat B."/>
            <person name="Grigoriev I.V."/>
            <person name="Hibbett D.S."/>
            <person name="Martin F."/>
            <person name="Nordberg H.P."/>
            <person name="Cantor M.N."/>
            <person name="Hua S.X."/>
        </authorList>
    </citation>
    <scope>NUCLEOTIDE SEQUENCE [LARGE SCALE GENOMIC DNA]</scope>
    <source>
        <strain evidence="10 11">Foug A</strain>
    </source>
</reference>
<dbReference type="PANTHER" id="PTHR48016:SF48">
    <property type="entry name" value="SERINE_THREONINE-PROTEIN KINASE BCK1_SLK1_SSP31"/>
    <property type="match status" value="1"/>
</dbReference>